<dbReference type="GO" id="GO:0003924">
    <property type="term" value="F:GTPase activity"/>
    <property type="evidence" value="ECO:0007669"/>
    <property type="project" value="InterPro"/>
</dbReference>
<evidence type="ECO:0000256" key="3">
    <source>
        <dbReference type="ARBA" id="ARBA00023134"/>
    </source>
</evidence>
<dbReference type="InterPro" id="IPR027417">
    <property type="entry name" value="P-loop_NTPase"/>
</dbReference>
<dbReference type="InterPro" id="IPR005225">
    <property type="entry name" value="Small_GTP-bd"/>
</dbReference>
<dbReference type="InterPro" id="IPR011992">
    <property type="entry name" value="EF-hand-dom_pair"/>
</dbReference>
<dbReference type="CDD" id="cd00154">
    <property type="entry name" value="Rab"/>
    <property type="match status" value="1"/>
</dbReference>
<feature type="coiled-coil region" evidence="5">
    <location>
        <begin position="195"/>
        <end position="291"/>
    </location>
</feature>
<dbReference type="CDD" id="cd00051">
    <property type="entry name" value="EFh"/>
    <property type="match status" value="1"/>
</dbReference>
<dbReference type="AlphaFoldDB" id="A0A0V1KY93"/>
<evidence type="ECO:0000259" key="6">
    <source>
        <dbReference type="PROSITE" id="PS50222"/>
    </source>
</evidence>
<dbReference type="SUPFAM" id="SSF52540">
    <property type="entry name" value="P-loop containing nucleoside triphosphate hydrolases"/>
    <property type="match status" value="1"/>
</dbReference>
<dbReference type="PRINTS" id="PR00449">
    <property type="entry name" value="RASTRNSFRMNG"/>
</dbReference>
<dbReference type="PROSITE" id="PS51419">
    <property type="entry name" value="RAB"/>
    <property type="match status" value="1"/>
</dbReference>
<feature type="coiled-coil region" evidence="5">
    <location>
        <begin position="319"/>
        <end position="410"/>
    </location>
</feature>
<dbReference type="GO" id="GO:0005509">
    <property type="term" value="F:calcium ion binding"/>
    <property type="evidence" value="ECO:0007669"/>
    <property type="project" value="InterPro"/>
</dbReference>
<dbReference type="NCBIfam" id="TIGR00231">
    <property type="entry name" value="small_GTP"/>
    <property type="match status" value="1"/>
</dbReference>
<reference evidence="7 8" key="1">
    <citation type="submission" date="2015-05" db="EMBL/GenBank/DDBJ databases">
        <title>Evolution of Trichinella species and genotypes.</title>
        <authorList>
            <person name="Korhonen P.K."/>
            <person name="Edoardo P."/>
            <person name="Giuseppe L.R."/>
            <person name="Gasser R.B."/>
        </authorList>
    </citation>
    <scope>NUCLEOTIDE SEQUENCE [LARGE SCALE GENOMIC DNA]</scope>
    <source>
        <strain evidence="7">ISS10</strain>
    </source>
</reference>
<dbReference type="SUPFAM" id="SSF47473">
    <property type="entry name" value="EF-hand"/>
    <property type="match status" value="1"/>
</dbReference>
<protein>
    <submittedName>
        <fullName evidence="7">Ras and EF-hand domain-containing protein</fullName>
    </submittedName>
</protein>
<evidence type="ECO:0000313" key="7">
    <source>
        <dbReference type="EMBL" id="KRZ52102.1"/>
    </source>
</evidence>
<dbReference type="InterPro" id="IPR001806">
    <property type="entry name" value="Small_GTPase"/>
</dbReference>
<dbReference type="PROSITE" id="PS00018">
    <property type="entry name" value="EF_HAND_1"/>
    <property type="match status" value="1"/>
</dbReference>
<dbReference type="STRING" id="6335.A0A0V1KY93"/>
<dbReference type="FunFam" id="3.40.50.300:FF:001129">
    <property type="entry name" value="ras-related protein Rab-44 isoform X2"/>
    <property type="match status" value="1"/>
</dbReference>
<keyword evidence="8" id="KW-1185">Reference proteome</keyword>
<dbReference type="Gene3D" id="1.10.238.10">
    <property type="entry name" value="EF-hand"/>
    <property type="match status" value="1"/>
</dbReference>
<evidence type="ECO:0000256" key="5">
    <source>
        <dbReference type="SAM" id="Coils"/>
    </source>
</evidence>
<dbReference type="Pfam" id="PF13499">
    <property type="entry name" value="EF-hand_7"/>
    <property type="match status" value="1"/>
</dbReference>
<keyword evidence="4" id="KW-0449">Lipoprotein</keyword>
<dbReference type="SMART" id="SM00176">
    <property type="entry name" value="RAN"/>
    <property type="match status" value="1"/>
</dbReference>
<dbReference type="SMART" id="SM00173">
    <property type="entry name" value="RAS"/>
    <property type="match status" value="1"/>
</dbReference>
<dbReference type="InterPro" id="IPR050227">
    <property type="entry name" value="Rab"/>
</dbReference>
<dbReference type="Proteomes" id="UP000054721">
    <property type="component" value="Unassembled WGS sequence"/>
</dbReference>
<feature type="domain" description="EF-hand" evidence="6">
    <location>
        <begin position="90"/>
        <end position="125"/>
    </location>
</feature>
<dbReference type="PANTHER" id="PTHR47977">
    <property type="entry name" value="RAS-RELATED PROTEIN RAB"/>
    <property type="match status" value="1"/>
</dbReference>
<gene>
    <name evidence="7" type="primary">tag-312</name>
    <name evidence="7" type="ORF">T02_16224</name>
</gene>
<dbReference type="PROSITE" id="PS50222">
    <property type="entry name" value="EF_HAND_2"/>
    <property type="match status" value="1"/>
</dbReference>
<keyword evidence="5" id="KW-0175">Coiled coil</keyword>
<evidence type="ECO:0000256" key="1">
    <source>
        <dbReference type="ARBA" id="ARBA00022741"/>
    </source>
</evidence>
<keyword evidence="3" id="KW-0342">GTP-binding</keyword>
<dbReference type="PROSITE" id="PS51421">
    <property type="entry name" value="RAS"/>
    <property type="match status" value="1"/>
</dbReference>
<dbReference type="SMART" id="SM00175">
    <property type="entry name" value="RAB"/>
    <property type="match status" value="1"/>
</dbReference>
<evidence type="ECO:0000313" key="8">
    <source>
        <dbReference type="Proteomes" id="UP000054721"/>
    </source>
</evidence>
<comment type="caution">
    <text evidence="7">The sequence shown here is derived from an EMBL/GenBank/DDBJ whole genome shotgun (WGS) entry which is preliminary data.</text>
</comment>
<dbReference type="InterPro" id="IPR018247">
    <property type="entry name" value="EF_Hand_1_Ca_BS"/>
</dbReference>
<dbReference type="InterPro" id="IPR002048">
    <property type="entry name" value="EF_hand_dom"/>
</dbReference>
<dbReference type="OrthoDB" id="9989112at2759"/>
<dbReference type="EMBL" id="JYDW01000203">
    <property type="protein sequence ID" value="KRZ52102.1"/>
    <property type="molecule type" value="Genomic_DNA"/>
</dbReference>
<dbReference type="Gene3D" id="3.40.50.300">
    <property type="entry name" value="P-loop containing nucleotide triphosphate hydrolases"/>
    <property type="match status" value="1"/>
</dbReference>
<sequence length="702" mass="80874">MKFCFYIMKFIYAYFNVSFYAFFDHEMGDLKEKKLKNPGHSSFAMLNDEILENVAFDTARQFFTICDRDSKGYLLKGDMQRLRESGLCNLSIEELEMVFDSLDEDHNGILTMEEFIFGFGEFVKSTHPEMVELTEDESEQASSQQLQCITNTDEDVEEREKFQTFLRQIGAEDLFADENTEQLWQILRNDNPNVLNKFEAFLKNLSSEMKSVRDKMCATTQNKREDLNRLYTDVEQQIKQETERCLKNEQEKMQKLQWSLENEIESKNLQLQELSEKFSMAQTKMENMEYDKEKSRVLLEKIRKAKISFPTYTPIHMKLFRLLIEKDALAEQKQNLEMQLCKQKDESEELMKYLNKVQKEIREERKRRAKAALTVNDEAVLEREELIKQLNALRAENMRLLDELDENTNMSQAASLSASPCASTSHLRPLRETTSLHARSSPMLATAADYRTSINCRSRFLIDSDGDDLESIHSELLQADSGISGLDNFENGQDSIEPINVGTPDRVFKVVVAGDSGVGKTCFLDRLCNNRFNPGIRSTIGIDFHMKILKVEDQLIALQLWDTAGQERFRSITKQYFRKADAVILMFDLVSVSSFTSVREWITGIRAAVEEDCVVCIIGNKTDLVQEGKQAVKIYKEDFSPEIDGESLYFETSAKSGDSVHAAMYQLALVLKDVSSRRDEKLICLQKTSDKPKSKCCSRTNV</sequence>
<accession>A0A0V1KY93</accession>
<dbReference type="Pfam" id="PF00071">
    <property type="entry name" value="Ras"/>
    <property type="match status" value="1"/>
</dbReference>
<evidence type="ECO:0000256" key="2">
    <source>
        <dbReference type="ARBA" id="ARBA00022837"/>
    </source>
</evidence>
<organism evidence="7 8">
    <name type="scientific">Trichinella nativa</name>
    <dbReference type="NCBI Taxonomy" id="6335"/>
    <lineage>
        <taxon>Eukaryota</taxon>
        <taxon>Metazoa</taxon>
        <taxon>Ecdysozoa</taxon>
        <taxon>Nematoda</taxon>
        <taxon>Enoplea</taxon>
        <taxon>Dorylaimia</taxon>
        <taxon>Trichinellida</taxon>
        <taxon>Trichinellidae</taxon>
        <taxon>Trichinella</taxon>
    </lineage>
</organism>
<dbReference type="SMART" id="SM00174">
    <property type="entry name" value="RHO"/>
    <property type="match status" value="1"/>
</dbReference>
<proteinExistence type="predicted"/>
<keyword evidence="1" id="KW-0547">Nucleotide-binding</keyword>
<dbReference type="GO" id="GO:0005525">
    <property type="term" value="F:GTP binding"/>
    <property type="evidence" value="ECO:0007669"/>
    <property type="project" value="UniProtKB-KW"/>
</dbReference>
<keyword evidence="2" id="KW-0106">Calcium</keyword>
<name>A0A0V1KY93_9BILA</name>
<evidence type="ECO:0000256" key="4">
    <source>
        <dbReference type="ARBA" id="ARBA00023288"/>
    </source>
</evidence>